<reference evidence="2" key="1">
    <citation type="submission" date="2021-09" db="EMBL/GenBank/DDBJ databases">
        <title>The genome of Mauremys mutica provides insights into the evolution of semi-aquatic lifestyle.</title>
        <authorList>
            <person name="Gong S."/>
            <person name="Gao Y."/>
        </authorList>
    </citation>
    <scope>NUCLEOTIDE SEQUENCE</scope>
    <source>
        <strain evidence="2">MM-2020</strain>
        <tissue evidence="2">Muscle</tissue>
    </source>
</reference>
<dbReference type="SUPFAM" id="SSF47781">
    <property type="entry name" value="RuvA domain 2-like"/>
    <property type="match status" value="1"/>
</dbReference>
<dbReference type="PANTHER" id="PTHR21180">
    <property type="entry name" value="ENDONUCLEASE/EXONUCLEASE/PHOSPHATASE FAMILY DOMAIN-CONTAINING PROTEIN 1"/>
    <property type="match status" value="1"/>
</dbReference>
<dbReference type="AlphaFoldDB" id="A0A9D3XTB0"/>
<evidence type="ECO:0000313" key="2">
    <source>
        <dbReference type="EMBL" id="KAH1185786.1"/>
    </source>
</evidence>
<comment type="caution">
    <text evidence="2">The sequence shown here is derived from an EMBL/GenBank/DDBJ whole genome shotgun (WGS) entry which is preliminary data.</text>
</comment>
<evidence type="ECO:0000256" key="1">
    <source>
        <dbReference type="SAM" id="MobiDB-lite"/>
    </source>
</evidence>
<name>A0A9D3XTB0_9SAUR</name>
<organism evidence="2 3">
    <name type="scientific">Mauremys mutica</name>
    <name type="common">yellowpond turtle</name>
    <dbReference type="NCBI Taxonomy" id="74926"/>
    <lineage>
        <taxon>Eukaryota</taxon>
        <taxon>Metazoa</taxon>
        <taxon>Chordata</taxon>
        <taxon>Craniata</taxon>
        <taxon>Vertebrata</taxon>
        <taxon>Euteleostomi</taxon>
        <taxon>Archelosauria</taxon>
        <taxon>Testudinata</taxon>
        <taxon>Testudines</taxon>
        <taxon>Cryptodira</taxon>
        <taxon>Durocryptodira</taxon>
        <taxon>Testudinoidea</taxon>
        <taxon>Geoemydidae</taxon>
        <taxon>Geoemydinae</taxon>
        <taxon>Mauremys</taxon>
    </lineage>
</organism>
<dbReference type="Pfam" id="PF12836">
    <property type="entry name" value="HHH_3"/>
    <property type="match status" value="1"/>
</dbReference>
<sequence length="238" mass="25821">MSGPGGPGPGGGKLDINRAGVSELEGALSGIGRRRARGIVRKREELKGFNSLDDLLHVKGITTRILELNSQRMTCRRRPSSEEAPGESPSQQGHDAPVPQMLAEEENGVQAAWESEESDCSGVEGGSGPESDGSRVRVGQEPEEPASLGRLEPASSRVCGAQEEEEEEEGSCCSDEGEDGSDVYFYYTIGERWIDYLERTEEGSLIRHVRPKVMGAGQLRTCRGQALSFKMPNLSWLE</sequence>
<feature type="region of interest" description="Disordered" evidence="1">
    <location>
        <begin position="70"/>
        <end position="177"/>
    </location>
</feature>
<keyword evidence="3" id="KW-1185">Reference proteome</keyword>
<protein>
    <submittedName>
        <fullName evidence="2">Uncharacterized protein</fullName>
    </submittedName>
</protein>
<evidence type="ECO:0000313" key="3">
    <source>
        <dbReference type="Proteomes" id="UP000827986"/>
    </source>
</evidence>
<dbReference type="PANTHER" id="PTHR21180:SF32">
    <property type="entry name" value="ENDONUCLEASE_EXONUCLEASE_PHOSPHATASE FAMILY DOMAIN-CONTAINING PROTEIN 1"/>
    <property type="match status" value="1"/>
</dbReference>
<dbReference type="InterPro" id="IPR010994">
    <property type="entry name" value="RuvA_2-like"/>
</dbReference>
<dbReference type="InterPro" id="IPR051675">
    <property type="entry name" value="Endo/Exo/Phosphatase_dom_1"/>
</dbReference>
<dbReference type="Gene3D" id="1.10.150.320">
    <property type="entry name" value="Photosystem II 12 kDa extrinsic protein"/>
    <property type="match status" value="1"/>
</dbReference>
<dbReference type="EMBL" id="JAHDVG010000463">
    <property type="protein sequence ID" value="KAH1185786.1"/>
    <property type="molecule type" value="Genomic_DNA"/>
</dbReference>
<dbReference type="Proteomes" id="UP000827986">
    <property type="component" value="Unassembled WGS sequence"/>
</dbReference>
<gene>
    <name evidence="2" type="ORF">KIL84_018535</name>
</gene>
<accession>A0A9D3XTB0</accession>
<proteinExistence type="predicted"/>
<feature type="compositionally biased region" description="Acidic residues" evidence="1">
    <location>
        <begin position="162"/>
        <end position="177"/>
    </location>
</feature>